<evidence type="ECO:0000259" key="10">
    <source>
        <dbReference type="PROSITE" id="PS51084"/>
    </source>
</evidence>
<dbReference type="PANTHER" id="PTHR12486:SF4">
    <property type="entry name" value="APRATAXIN"/>
    <property type="match status" value="1"/>
</dbReference>
<keyword evidence="7" id="KW-0234">DNA repair</keyword>
<keyword evidence="8" id="KW-0539">Nucleus</keyword>
<evidence type="ECO:0000256" key="3">
    <source>
        <dbReference type="ARBA" id="ARBA00022763"/>
    </source>
</evidence>
<dbReference type="GO" id="GO:0030983">
    <property type="term" value="F:mismatched DNA binding"/>
    <property type="evidence" value="ECO:0007669"/>
    <property type="project" value="TreeGrafter"/>
</dbReference>
<dbReference type="InterPro" id="IPR032566">
    <property type="entry name" value="Znf-C2HE"/>
</dbReference>
<dbReference type="SUPFAM" id="SSF54197">
    <property type="entry name" value="HIT-like"/>
    <property type="match status" value="1"/>
</dbReference>
<comment type="caution">
    <text evidence="9">Lacks conserved residue(s) required for the propagation of feature annotation.</text>
</comment>
<dbReference type="PROSITE" id="PS51084">
    <property type="entry name" value="HIT_2"/>
    <property type="match status" value="1"/>
</dbReference>
<sequence length="203" mass="23291">MAAPGKHLSNATDSETVAKKKCFPGHWSQGLLSSMENPELRVDSDDQVVVIKDKYPKAKYHFLVLPKMKISNLKSVTKDHVSLLKHMHKMGSKMAKRSDENLKFKIGYHSIPSMGQLHLHVISEDFCSPCLKTKKHWNSFTTSYFIDSMEVIETVQKEGKLSFDETLNQKLLKENLRCHVCHKEITTMPALKQHITQHDYSIK</sequence>
<dbReference type="KEGG" id="obi:106880390"/>
<keyword evidence="3" id="KW-0227">DNA damage</keyword>
<dbReference type="Pfam" id="PF16278">
    <property type="entry name" value="zf-C2HE"/>
    <property type="match status" value="1"/>
</dbReference>
<dbReference type="OrthoDB" id="3512845at2759"/>
<evidence type="ECO:0000256" key="5">
    <source>
        <dbReference type="ARBA" id="ARBA00022833"/>
    </source>
</evidence>
<evidence type="ECO:0000256" key="8">
    <source>
        <dbReference type="ARBA" id="ARBA00023242"/>
    </source>
</evidence>
<evidence type="ECO:0000256" key="7">
    <source>
        <dbReference type="ARBA" id="ARBA00023204"/>
    </source>
</evidence>
<evidence type="ECO:0000313" key="11">
    <source>
        <dbReference type="EMBL" id="KOF69717.1"/>
    </source>
</evidence>
<keyword evidence="6" id="KW-0238">DNA-binding</keyword>
<dbReference type="GO" id="GO:0046872">
    <property type="term" value="F:metal ion binding"/>
    <property type="evidence" value="ECO:0007669"/>
    <property type="project" value="UniProtKB-KW"/>
</dbReference>
<dbReference type="InterPro" id="IPR013087">
    <property type="entry name" value="Znf_C2H2_type"/>
</dbReference>
<evidence type="ECO:0000256" key="4">
    <source>
        <dbReference type="ARBA" id="ARBA00022801"/>
    </source>
</evidence>
<dbReference type="AlphaFoldDB" id="A0A0L8FY91"/>
<dbReference type="EMBL" id="KQ425220">
    <property type="protein sequence ID" value="KOF69717.1"/>
    <property type="molecule type" value="Genomic_DNA"/>
</dbReference>
<dbReference type="InterPro" id="IPR011146">
    <property type="entry name" value="HIT-like"/>
</dbReference>
<dbReference type="PROSITE" id="PS00028">
    <property type="entry name" value="ZINC_FINGER_C2H2_1"/>
    <property type="match status" value="1"/>
</dbReference>
<evidence type="ECO:0000256" key="1">
    <source>
        <dbReference type="ARBA" id="ARBA00004123"/>
    </source>
</evidence>
<dbReference type="PANTHER" id="PTHR12486">
    <property type="entry name" value="APRATAXIN-RELATED"/>
    <property type="match status" value="1"/>
</dbReference>
<feature type="domain" description="HIT" evidence="10">
    <location>
        <begin position="28"/>
        <end position="131"/>
    </location>
</feature>
<proteinExistence type="predicted"/>
<dbReference type="GO" id="GO:0003697">
    <property type="term" value="F:single-stranded DNA binding"/>
    <property type="evidence" value="ECO:0007669"/>
    <property type="project" value="TreeGrafter"/>
</dbReference>
<dbReference type="GO" id="GO:0000012">
    <property type="term" value="P:single strand break repair"/>
    <property type="evidence" value="ECO:0007669"/>
    <property type="project" value="TreeGrafter"/>
</dbReference>
<organism evidence="11">
    <name type="scientific">Octopus bimaculoides</name>
    <name type="common">California two-spotted octopus</name>
    <dbReference type="NCBI Taxonomy" id="37653"/>
    <lineage>
        <taxon>Eukaryota</taxon>
        <taxon>Metazoa</taxon>
        <taxon>Spiralia</taxon>
        <taxon>Lophotrochozoa</taxon>
        <taxon>Mollusca</taxon>
        <taxon>Cephalopoda</taxon>
        <taxon>Coleoidea</taxon>
        <taxon>Octopodiformes</taxon>
        <taxon>Octopoda</taxon>
        <taxon>Incirrata</taxon>
        <taxon>Octopodidae</taxon>
        <taxon>Octopus</taxon>
    </lineage>
</organism>
<dbReference type="GO" id="GO:0005634">
    <property type="term" value="C:nucleus"/>
    <property type="evidence" value="ECO:0007669"/>
    <property type="project" value="UniProtKB-SubCell"/>
</dbReference>
<keyword evidence="2" id="KW-0479">Metal-binding</keyword>
<reference evidence="11" key="1">
    <citation type="submission" date="2015-07" db="EMBL/GenBank/DDBJ databases">
        <title>MeaNS - Measles Nucleotide Surveillance Program.</title>
        <authorList>
            <person name="Tran T."/>
            <person name="Druce J."/>
        </authorList>
    </citation>
    <scope>NUCLEOTIDE SEQUENCE</scope>
    <source>
        <strain evidence="11">UCB-OBI-ISO-001</strain>
        <tissue evidence="11">Gonad</tissue>
    </source>
</reference>
<protein>
    <recommendedName>
        <fullName evidence="10">HIT domain-containing protein</fullName>
    </recommendedName>
</protein>
<evidence type="ECO:0000256" key="6">
    <source>
        <dbReference type="ARBA" id="ARBA00023125"/>
    </source>
</evidence>
<name>A0A0L8FY91_OCTBM</name>
<dbReference type="FunFam" id="3.30.428.10:FF:000004">
    <property type="entry name" value="aprataxin isoform X2"/>
    <property type="match status" value="1"/>
</dbReference>
<dbReference type="STRING" id="37653.A0A0L8FY91"/>
<keyword evidence="5" id="KW-0862">Zinc</keyword>
<dbReference type="GO" id="GO:1990165">
    <property type="term" value="F:single-strand break-containing DNA binding"/>
    <property type="evidence" value="ECO:0007669"/>
    <property type="project" value="TreeGrafter"/>
</dbReference>
<accession>A0A0L8FY91</accession>
<dbReference type="Gene3D" id="3.30.428.10">
    <property type="entry name" value="HIT-like"/>
    <property type="match status" value="1"/>
</dbReference>
<comment type="subcellular location">
    <subcellularLocation>
        <location evidence="1">Nucleus</location>
    </subcellularLocation>
</comment>
<gene>
    <name evidence="11" type="ORF">OCBIM_22004159mg</name>
</gene>
<dbReference type="OMA" id="CLKTKYH"/>
<dbReference type="GO" id="GO:0033699">
    <property type="term" value="F:DNA 5'-adenosine monophosphate hydrolase activity"/>
    <property type="evidence" value="ECO:0007669"/>
    <property type="project" value="TreeGrafter"/>
</dbReference>
<evidence type="ECO:0000256" key="9">
    <source>
        <dbReference type="PROSITE-ProRule" id="PRU00464"/>
    </source>
</evidence>
<evidence type="ECO:0000256" key="2">
    <source>
        <dbReference type="ARBA" id="ARBA00022723"/>
    </source>
</evidence>
<dbReference type="Pfam" id="PF11969">
    <property type="entry name" value="DcpS_C"/>
    <property type="match status" value="1"/>
</dbReference>
<keyword evidence="4" id="KW-0378">Hydrolase</keyword>
<dbReference type="GO" id="GO:0003725">
    <property type="term" value="F:double-stranded RNA binding"/>
    <property type="evidence" value="ECO:0007669"/>
    <property type="project" value="TreeGrafter"/>
</dbReference>
<dbReference type="InterPro" id="IPR036265">
    <property type="entry name" value="HIT-like_sf"/>
</dbReference>